<name>A0A0F5VCI4_9GAMM</name>
<comment type="caution">
    <text evidence="2">The sequence shown here is derived from an EMBL/GenBank/DDBJ whole genome shotgun (WGS) entry which is preliminary data.</text>
</comment>
<sequence>MSSDGYANMKKIELNSAQHFPTLNVEHLGRPIHVIREELQKIFSQADSSITQDLQRWVKDKNLTIKLADIQLSSRDATEQSSHASVIRHEAGGLIEAQLDTRLLLALSDKFYNADIDRSNTSYAHSSLTASDLRLQQRLLQRFCSLMADEKAWELTDDAIHYGVGLLATFTVTYRKKVAEFRLYFDESMLQVLMDDMAFQTNHQLSDDFRLALENTPVQLHATLCQKKMPLDDVLKLRPDDVLNIDLLTNVPVRIGQEHLFNGCVADKDGQLVLILKDK</sequence>
<dbReference type="AlphaFoldDB" id="A0A0F5VCI4"/>
<evidence type="ECO:0000259" key="1">
    <source>
        <dbReference type="Pfam" id="PF01052"/>
    </source>
</evidence>
<dbReference type="Gene3D" id="2.30.330.10">
    <property type="entry name" value="SpoA-like"/>
    <property type="match status" value="1"/>
</dbReference>
<feature type="domain" description="Flagellar motor switch protein FliN-like C-terminal" evidence="1">
    <location>
        <begin position="213"/>
        <end position="274"/>
    </location>
</feature>
<evidence type="ECO:0000313" key="2">
    <source>
        <dbReference type="EMBL" id="KKC99787.1"/>
    </source>
</evidence>
<dbReference type="Pfam" id="PF01052">
    <property type="entry name" value="FliMN_C"/>
    <property type="match status" value="1"/>
</dbReference>
<reference evidence="2 3" key="1">
    <citation type="submission" date="2014-12" db="EMBL/GenBank/DDBJ databases">
        <title>Mercury Reductase activity and rhizosphere competence traits in the genome of root associated Photobacterium halotolerans MELD1.</title>
        <authorList>
            <person name="Mathew D.C."/>
            <person name="Huang C.-C."/>
        </authorList>
    </citation>
    <scope>NUCLEOTIDE SEQUENCE [LARGE SCALE GENOMIC DNA]</scope>
    <source>
        <strain evidence="2 3">MELD1</strain>
    </source>
</reference>
<evidence type="ECO:0000313" key="3">
    <source>
        <dbReference type="Proteomes" id="UP000033633"/>
    </source>
</evidence>
<gene>
    <name evidence="2" type="ORF">KY46_11250</name>
</gene>
<dbReference type="STRING" id="265726.KY46_11250"/>
<dbReference type="InterPro" id="IPR036429">
    <property type="entry name" value="SpoA-like_sf"/>
</dbReference>
<dbReference type="SUPFAM" id="SSF101801">
    <property type="entry name" value="Surface presentation of antigens (SPOA)"/>
    <property type="match status" value="1"/>
</dbReference>
<dbReference type="PATRIC" id="fig|265726.11.peg.4404"/>
<organism evidence="2 3">
    <name type="scientific">Photobacterium halotolerans</name>
    <dbReference type="NCBI Taxonomy" id="265726"/>
    <lineage>
        <taxon>Bacteria</taxon>
        <taxon>Pseudomonadati</taxon>
        <taxon>Pseudomonadota</taxon>
        <taxon>Gammaproteobacteria</taxon>
        <taxon>Vibrionales</taxon>
        <taxon>Vibrionaceae</taxon>
        <taxon>Photobacterium</taxon>
    </lineage>
</organism>
<accession>A0A0F5VCI4</accession>
<dbReference type="InterPro" id="IPR001543">
    <property type="entry name" value="FliN-like_C"/>
</dbReference>
<keyword evidence="3" id="KW-1185">Reference proteome</keyword>
<protein>
    <recommendedName>
        <fullName evidence="1">Flagellar motor switch protein FliN-like C-terminal domain-containing protein</fullName>
    </recommendedName>
</protein>
<dbReference type="EMBL" id="JWYV01000008">
    <property type="protein sequence ID" value="KKC99787.1"/>
    <property type="molecule type" value="Genomic_DNA"/>
</dbReference>
<proteinExistence type="predicted"/>
<dbReference type="Proteomes" id="UP000033633">
    <property type="component" value="Unassembled WGS sequence"/>
</dbReference>